<evidence type="ECO:0000313" key="8">
    <source>
        <dbReference type="Proteomes" id="UP001434883"/>
    </source>
</evidence>
<evidence type="ECO:0000256" key="4">
    <source>
        <dbReference type="PROSITE-ProRule" id="PRU00027"/>
    </source>
</evidence>
<name>A0ABV0RLJ9_9TELE</name>
<organism evidence="7 8">
    <name type="scientific">Xenoophorus captivus</name>
    <dbReference type="NCBI Taxonomy" id="1517983"/>
    <lineage>
        <taxon>Eukaryota</taxon>
        <taxon>Metazoa</taxon>
        <taxon>Chordata</taxon>
        <taxon>Craniata</taxon>
        <taxon>Vertebrata</taxon>
        <taxon>Euteleostomi</taxon>
        <taxon>Actinopterygii</taxon>
        <taxon>Neopterygii</taxon>
        <taxon>Teleostei</taxon>
        <taxon>Neoteleostei</taxon>
        <taxon>Acanthomorphata</taxon>
        <taxon>Ovalentaria</taxon>
        <taxon>Atherinomorphae</taxon>
        <taxon>Cyprinodontiformes</taxon>
        <taxon>Goodeidae</taxon>
        <taxon>Xenoophorus</taxon>
    </lineage>
</organism>
<feature type="transmembrane region" description="Helical" evidence="5">
    <location>
        <begin position="30"/>
        <end position="50"/>
    </location>
</feature>
<dbReference type="InterPro" id="IPR003656">
    <property type="entry name" value="Znf_BED"/>
</dbReference>
<keyword evidence="2 4" id="KW-0863">Zinc-finger</keyword>
<evidence type="ECO:0000259" key="6">
    <source>
        <dbReference type="PROSITE" id="PS50808"/>
    </source>
</evidence>
<protein>
    <recommendedName>
        <fullName evidence="6">BED-type domain-containing protein</fullName>
    </recommendedName>
</protein>
<gene>
    <name evidence="7" type="ORF">XENOCAPTIV_023683</name>
</gene>
<accession>A0ABV0RLJ9</accession>
<keyword evidence="1" id="KW-0479">Metal-binding</keyword>
<keyword evidence="5" id="KW-0812">Transmembrane</keyword>
<evidence type="ECO:0000256" key="1">
    <source>
        <dbReference type="ARBA" id="ARBA00022723"/>
    </source>
</evidence>
<keyword evidence="5" id="KW-0472">Membrane</keyword>
<keyword evidence="8" id="KW-1185">Reference proteome</keyword>
<reference evidence="7 8" key="1">
    <citation type="submission" date="2021-06" db="EMBL/GenBank/DDBJ databases">
        <authorList>
            <person name="Palmer J.M."/>
        </authorList>
    </citation>
    <scope>NUCLEOTIDE SEQUENCE [LARGE SCALE GENOMIC DNA]</scope>
    <source>
        <strain evidence="7 8">XC_2019</strain>
        <tissue evidence="7">Muscle</tissue>
    </source>
</reference>
<sequence>MKVLSKKYTGRGTKLKACFEKHKLKQCFSIWALGAQLCIWHYWMTFYLGLGKRIIVTLREWRGGRFSMPDMNTALHAQQRNDISGRWYQQQSTTDRKRLKVWLHFSECDADYAPCHICDVKRKASGGNISELRKHLVKNKISLKAEECWSRYTNKPHWIIGILCFGPTQSSA</sequence>
<evidence type="ECO:0000256" key="3">
    <source>
        <dbReference type="ARBA" id="ARBA00022833"/>
    </source>
</evidence>
<keyword evidence="3" id="KW-0862">Zinc</keyword>
<proteinExistence type="predicted"/>
<evidence type="ECO:0000256" key="5">
    <source>
        <dbReference type="SAM" id="Phobius"/>
    </source>
</evidence>
<keyword evidence="5" id="KW-1133">Transmembrane helix</keyword>
<evidence type="ECO:0000256" key="2">
    <source>
        <dbReference type="ARBA" id="ARBA00022771"/>
    </source>
</evidence>
<feature type="domain" description="BED-type" evidence="6">
    <location>
        <begin position="96"/>
        <end position="139"/>
    </location>
</feature>
<dbReference type="Proteomes" id="UP001434883">
    <property type="component" value="Unassembled WGS sequence"/>
</dbReference>
<evidence type="ECO:0000313" key="7">
    <source>
        <dbReference type="EMBL" id="MEQ2208327.1"/>
    </source>
</evidence>
<dbReference type="EMBL" id="JAHRIN010050467">
    <property type="protein sequence ID" value="MEQ2208327.1"/>
    <property type="molecule type" value="Genomic_DNA"/>
</dbReference>
<dbReference type="PROSITE" id="PS50808">
    <property type="entry name" value="ZF_BED"/>
    <property type="match status" value="1"/>
</dbReference>
<comment type="caution">
    <text evidence="7">The sequence shown here is derived from an EMBL/GenBank/DDBJ whole genome shotgun (WGS) entry which is preliminary data.</text>
</comment>
<dbReference type="Pfam" id="PF02892">
    <property type="entry name" value="zf-BED"/>
    <property type="match status" value="1"/>
</dbReference>